<proteinExistence type="predicted"/>
<evidence type="ECO:0008006" key="4">
    <source>
        <dbReference type="Google" id="ProtNLM"/>
    </source>
</evidence>
<name>A0AAW4ZM16_PHOPO</name>
<dbReference type="AlphaFoldDB" id="A0AAW4ZM16"/>
<reference evidence="2" key="1">
    <citation type="submission" date="2019-11" db="EMBL/GenBank/DDBJ databases">
        <title>Comparative genomics of photobacteria reveal adaptation to distinct habitats.</title>
        <authorList>
            <person name="Fuertes-Perez S."/>
            <person name="Hilgarth M."/>
            <person name="Vogel R.F."/>
        </authorList>
    </citation>
    <scope>NUCLEOTIDE SEQUENCE</scope>
    <source>
        <strain evidence="2">TMW2.2145</strain>
    </source>
</reference>
<dbReference type="Proteomes" id="UP000813876">
    <property type="component" value="Unassembled WGS sequence"/>
</dbReference>
<evidence type="ECO:0000256" key="1">
    <source>
        <dbReference type="SAM" id="MobiDB-lite"/>
    </source>
</evidence>
<protein>
    <recommendedName>
        <fullName evidence="4">Cation diffusion facilitator family transporter</fullName>
    </recommendedName>
</protein>
<comment type="caution">
    <text evidence="2">The sequence shown here is derived from an EMBL/GenBank/DDBJ whole genome shotgun (WGS) entry which is preliminary data.</text>
</comment>
<gene>
    <name evidence="2" type="ORF">GLP33_10365</name>
</gene>
<accession>A0AAW4ZM16</accession>
<feature type="compositionally biased region" description="Basic and acidic residues" evidence="1">
    <location>
        <begin position="1"/>
        <end position="49"/>
    </location>
</feature>
<evidence type="ECO:0000313" key="3">
    <source>
        <dbReference type="Proteomes" id="UP000813876"/>
    </source>
</evidence>
<organism evidence="2 3">
    <name type="scientific">Photobacterium phosphoreum</name>
    <dbReference type="NCBI Taxonomy" id="659"/>
    <lineage>
        <taxon>Bacteria</taxon>
        <taxon>Pseudomonadati</taxon>
        <taxon>Pseudomonadota</taxon>
        <taxon>Gammaproteobacteria</taxon>
        <taxon>Vibrionales</taxon>
        <taxon>Vibrionaceae</taxon>
        <taxon>Photobacterium</taxon>
    </lineage>
</organism>
<dbReference type="RefSeq" id="WP_156728360.1">
    <property type="nucleotide sequence ID" value="NZ_CAMLDN010000017.1"/>
</dbReference>
<sequence length="58" mass="6894">MVDKRSDHAEHSHHNHREEKVNAPKTTLEEKQHSHPKLNKQDHSHKEEITPAPKHKMH</sequence>
<feature type="region of interest" description="Disordered" evidence="1">
    <location>
        <begin position="1"/>
        <end position="58"/>
    </location>
</feature>
<evidence type="ECO:0000313" key="2">
    <source>
        <dbReference type="EMBL" id="MCF2302132.1"/>
    </source>
</evidence>
<dbReference type="EMBL" id="WMCP01000010">
    <property type="protein sequence ID" value="MCF2302132.1"/>
    <property type="molecule type" value="Genomic_DNA"/>
</dbReference>
<dbReference type="GeneID" id="57355226"/>